<sequence>MRFLIAATSVLTLFLMSVGAISVAGAENVVGQKIHVRDAAAENAVGQKIHARDANSDTPLCEQYEIECDMAEENYMQSGCMDPKPPNPSTCSDLEESLDSCQTFLGTNCQEKANHVAAAKNAVKQKIHARDANAKNAVTQKIHARDAPSWQCAEWKQIYWRKEKDYEDAGCSSNYPPDLRLCESISDAIYDLDHKLRDCPP</sequence>
<protein>
    <submittedName>
        <fullName evidence="2">Uncharacterized protein</fullName>
    </submittedName>
</protein>
<feature type="signal peptide" evidence="1">
    <location>
        <begin position="1"/>
        <end position="26"/>
    </location>
</feature>
<dbReference type="Proteomes" id="UP001363622">
    <property type="component" value="Unassembled WGS sequence"/>
</dbReference>
<keyword evidence="3" id="KW-1185">Reference proteome</keyword>
<gene>
    <name evidence="2" type="ORF">IWZ03DRAFT_383122</name>
</gene>
<evidence type="ECO:0000313" key="2">
    <source>
        <dbReference type="EMBL" id="KAK7513833.1"/>
    </source>
</evidence>
<name>A0ABR1KFM1_9PEZI</name>
<dbReference type="EMBL" id="JBBPHU010000009">
    <property type="protein sequence ID" value="KAK7513833.1"/>
    <property type="molecule type" value="Genomic_DNA"/>
</dbReference>
<comment type="caution">
    <text evidence="2">The sequence shown here is derived from an EMBL/GenBank/DDBJ whole genome shotgun (WGS) entry which is preliminary data.</text>
</comment>
<accession>A0ABR1KFM1</accession>
<feature type="chain" id="PRO_5046734165" evidence="1">
    <location>
        <begin position="27"/>
        <end position="201"/>
    </location>
</feature>
<organism evidence="2 3">
    <name type="scientific">Phyllosticta citriasiana</name>
    <dbReference type="NCBI Taxonomy" id="595635"/>
    <lineage>
        <taxon>Eukaryota</taxon>
        <taxon>Fungi</taxon>
        <taxon>Dikarya</taxon>
        <taxon>Ascomycota</taxon>
        <taxon>Pezizomycotina</taxon>
        <taxon>Dothideomycetes</taxon>
        <taxon>Dothideomycetes incertae sedis</taxon>
        <taxon>Botryosphaeriales</taxon>
        <taxon>Phyllostictaceae</taxon>
        <taxon>Phyllosticta</taxon>
    </lineage>
</organism>
<reference evidence="2 3" key="1">
    <citation type="submission" date="2024-04" db="EMBL/GenBank/DDBJ databases">
        <title>Phyllosticta paracitricarpa is synonymous to the EU quarantine fungus P. citricarpa based on phylogenomic analyses.</title>
        <authorList>
            <consortium name="Lawrence Berkeley National Laboratory"/>
            <person name="Van Ingen-Buijs V.A."/>
            <person name="Van Westerhoven A.C."/>
            <person name="Haridas S."/>
            <person name="Skiadas P."/>
            <person name="Martin F."/>
            <person name="Groenewald J.Z."/>
            <person name="Crous P.W."/>
            <person name="Seidl M.F."/>
        </authorList>
    </citation>
    <scope>NUCLEOTIDE SEQUENCE [LARGE SCALE GENOMIC DNA]</scope>
    <source>
        <strain evidence="2 3">CBS 123371</strain>
    </source>
</reference>
<evidence type="ECO:0000313" key="3">
    <source>
        <dbReference type="Proteomes" id="UP001363622"/>
    </source>
</evidence>
<keyword evidence="1" id="KW-0732">Signal</keyword>
<evidence type="ECO:0000256" key="1">
    <source>
        <dbReference type="SAM" id="SignalP"/>
    </source>
</evidence>
<proteinExistence type="predicted"/>